<comment type="caution">
    <text evidence="1">The sequence shown here is derived from an EMBL/GenBank/DDBJ whole genome shotgun (WGS) entry which is preliminary data.</text>
</comment>
<protein>
    <recommendedName>
        <fullName evidence="3">RHS repeat protein</fullName>
    </recommendedName>
</protein>
<evidence type="ECO:0000313" key="1">
    <source>
        <dbReference type="EMBL" id="GED28843.1"/>
    </source>
</evidence>
<dbReference type="Proteomes" id="UP000317180">
    <property type="component" value="Unassembled WGS sequence"/>
</dbReference>
<evidence type="ECO:0008006" key="3">
    <source>
        <dbReference type="Google" id="ProtNLM"/>
    </source>
</evidence>
<sequence>MPQTRNQLLVWGFFNLFLKEVKNSLLLNSPFNERTKVSAGSGFYEERTYDPLSGSLLTETNNDGQTVRYGNVEDGRLNRQTMMGKDYQLV</sequence>
<accession>A0ABQ0SZD0</accession>
<reference evidence="1 2" key="1">
    <citation type="submission" date="2019-06" db="EMBL/GenBank/DDBJ databases">
        <title>Whole genome shotgun sequence of Brevibacillus agri NBRC 15538.</title>
        <authorList>
            <person name="Hosoyama A."/>
            <person name="Uohara A."/>
            <person name="Ohji S."/>
            <person name="Ichikawa N."/>
        </authorList>
    </citation>
    <scope>NUCLEOTIDE SEQUENCE [LARGE SCALE GENOMIC DNA]</scope>
    <source>
        <strain evidence="1 2">NBRC 15538</strain>
    </source>
</reference>
<organism evidence="1 2">
    <name type="scientific">Brevibacillus agri</name>
    <dbReference type="NCBI Taxonomy" id="51101"/>
    <lineage>
        <taxon>Bacteria</taxon>
        <taxon>Bacillati</taxon>
        <taxon>Bacillota</taxon>
        <taxon>Bacilli</taxon>
        <taxon>Bacillales</taxon>
        <taxon>Paenibacillaceae</taxon>
        <taxon>Brevibacillus</taxon>
    </lineage>
</organism>
<dbReference type="EMBL" id="BJOD01000141">
    <property type="protein sequence ID" value="GED28843.1"/>
    <property type="molecule type" value="Genomic_DNA"/>
</dbReference>
<proteinExistence type="predicted"/>
<name>A0ABQ0SZD0_9BACL</name>
<keyword evidence="2" id="KW-1185">Reference proteome</keyword>
<evidence type="ECO:0000313" key="2">
    <source>
        <dbReference type="Proteomes" id="UP000317180"/>
    </source>
</evidence>
<gene>
    <name evidence="1" type="ORF">BAG01nite_49450</name>
</gene>
<dbReference type="RefSeq" id="WP_141333679.1">
    <property type="nucleotide sequence ID" value="NZ_JARMDL010000130.1"/>
</dbReference>